<comment type="caution">
    <text evidence="1">The sequence shown here is derived from an EMBL/GenBank/DDBJ whole genome shotgun (WGS) entry which is preliminary data.</text>
</comment>
<keyword evidence="2" id="KW-1185">Reference proteome</keyword>
<proteinExistence type="predicted"/>
<sequence>MPEIQPDHFAEQYPNRINPPEYPYVLYPSNFFAILGGTFASLSSVSAKLAVAQNTTTLTTALHQIMPKLDPTLLSLFTRALMLVAIGACNFFMWLFFTKALRYGDSTARVMMVQTVSNFVVTAVAGVYLFGDVLSMRWWCGATLIAVGLTCLNSEKHVDFVRESPDYAFEVNGLKPSEDKPESKTQ</sequence>
<evidence type="ECO:0000313" key="1">
    <source>
        <dbReference type="EMBL" id="KAJ1940787.1"/>
    </source>
</evidence>
<dbReference type="Proteomes" id="UP001150603">
    <property type="component" value="Unassembled WGS sequence"/>
</dbReference>
<name>A0ACC1J7Q5_9FUNG</name>
<evidence type="ECO:0000313" key="2">
    <source>
        <dbReference type="Proteomes" id="UP001150603"/>
    </source>
</evidence>
<gene>
    <name evidence="1" type="ORF">FBU59_003704</name>
</gene>
<dbReference type="EMBL" id="JANBPW010002447">
    <property type="protein sequence ID" value="KAJ1940787.1"/>
    <property type="molecule type" value="Genomic_DNA"/>
</dbReference>
<organism evidence="1 2">
    <name type="scientific">Linderina macrospora</name>
    <dbReference type="NCBI Taxonomy" id="4868"/>
    <lineage>
        <taxon>Eukaryota</taxon>
        <taxon>Fungi</taxon>
        <taxon>Fungi incertae sedis</taxon>
        <taxon>Zoopagomycota</taxon>
        <taxon>Kickxellomycotina</taxon>
        <taxon>Kickxellomycetes</taxon>
        <taxon>Kickxellales</taxon>
        <taxon>Kickxellaceae</taxon>
        <taxon>Linderina</taxon>
    </lineage>
</organism>
<accession>A0ACC1J7Q5</accession>
<reference evidence="1" key="1">
    <citation type="submission" date="2022-07" db="EMBL/GenBank/DDBJ databases">
        <title>Phylogenomic reconstructions and comparative analyses of Kickxellomycotina fungi.</title>
        <authorList>
            <person name="Reynolds N.K."/>
            <person name="Stajich J.E."/>
            <person name="Barry K."/>
            <person name="Grigoriev I.V."/>
            <person name="Crous P."/>
            <person name="Smith M.E."/>
        </authorList>
    </citation>
    <scope>NUCLEOTIDE SEQUENCE</scope>
    <source>
        <strain evidence="1">NRRL 5244</strain>
    </source>
</reference>
<protein>
    <submittedName>
        <fullName evidence="1">Uncharacterized protein</fullName>
    </submittedName>
</protein>